<sequence>MMKSIQFSMLFSFIMDSFVFVLASNSDAKSLNLDVQSITSKSSSLRIRKSIPPNFDGSKRKDRSDIDSGSYGSWDSYDSESPSSSSSTSSASHQTVSMENGFESYDAQQSRLNSGKVFTDLDTSYDYPTPGTDTEPNRIRSASSLMNPILNHYRYLITIIIIIDNPIHIILYRHLQFQLRLTSSINHILIVHINHSNRFYTNRLDYGSMYGGNGLQQGSAPVLLVKSFNLSAWILPLLLVLAIPFLSGAAFIPLFLRSIVYLLQIGRNLGTLRAIFFIFYLNSNKT</sequence>
<evidence type="ECO:0000313" key="6">
    <source>
        <dbReference type="Proteomes" id="UP000070412"/>
    </source>
</evidence>
<reference evidence="5" key="3">
    <citation type="submission" date="2022-06" db="UniProtKB">
        <authorList>
            <consortium name="EnsemblMetazoa"/>
        </authorList>
    </citation>
    <scope>IDENTIFICATION</scope>
</reference>
<protein>
    <submittedName>
        <fullName evidence="4 5">Uncharacterized protein</fullName>
    </submittedName>
</protein>
<dbReference type="EMBL" id="WVUK01000057">
    <property type="protein sequence ID" value="KAF7492100.1"/>
    <property type="molecule type" value="Genomic_DNA"/>
</dbReference>
<keyword evidence="3" id="KW-0732">Signal</keyword>
<evidence type="ECO:0000256" key="1">
    <source>
        <dbReference type="SAM" id="MobiDB-lite"/>
    </source>
</evidence>
<feature type="signal peptide" evidence="3">
    <location>
        <begin position="1"/>
        <end position="23"/>
    </location>
</feature>
<feature type="region of interest" description="Disordered" evidence="1">
    <location>
        <begin position="49"/>
        <end position="93"/>
    </location>
</feature>
<reference evidence="4" key="2">
    <citation type="submission" date="2020-01" db="EMBL/GenBank/DDBJ databases">
        <authorList>
            <person name="Korhonen P.K.K."/>
            <person name="Guangxu M.G."/>
            <person name="Wang T.W."/>
            <person name="Stroehlein A.J.S."/>
            <person name="Young N.D."/>
            <person name="Ang C.-S.A."/>
            <person name="Fernando D.W.F."/>
            <person name="Lu H.L."/>
            <person name="Taylor S.T."/>
            <person name="Ehtesham M.E.M."/>
            <person name="Najaraj S.H.N."/>
            <person name="Harsha G.H.G."/>
            <person name="Madugundu A.M."/>
            <person name="Renuse S.R."/>
            <person name="Holt D.H."/>
            <person name="Pandey A.P."/>
            <person name="Papenfuss A.P."/>
            <person name="Gasser R.B.G."/>
            <person name="Fischer K.F."/>
        </authorList>
    </citation>
    <scope>NUCLEOTIDE SEQUENCE</scope>
    <source>
        <strain evidence="4">SSS_KF_BRIS2020</strain>
    </source>
</reference>
<feature type="transmembrane region" description="Helical" evidence="2">
    <location>
        <begin position="233"/>
        <end position="255"/>
    </location>
</feature>
<feature type="compositionally biased region" description="Low complexity" evidence="1">
    <location>
        <begin position="67"/>
        <end position="93"/>
    </location>
</feature>
<keyword evidence="2" id="KW-0812">Transmembrane</keyword>
<name>A0A834R876_SARSC</name>
<organism evidence="4">
    <name type="scientific">Sarcoptes scabiei</name>
    <name type="common">Itch mite</name>
    <name type="synonym">Acarus scabiei</name>
    <dbReference type="NCBI Taxonomy" id="52283"/>
    <lineage>
        <taxon>Eukaryota</taxon>
        <taxon>Metazoa</taxon>
        <taxon>Ecdysozoa</taxon>
        <taxon>Arthropoda</taxon>
        <taxon>Chelicerata</taxon>
        <taxon>Arachnida</taxon>
        <taxon>Acari</taxon>
        <taxon>Acariformes</taxon>
        <taxon>Sarcoptiformes</taxon>
        <taxon>Astigmata</taxon>
        <taxon>Psoroptidia</taxon>
        <taxon>Sarcoptoidea</taxon>
        <taxon>Sarcoptidae</taxon>
        <taxon>Sarcoptinae</taxon>
        <taxon>Sarcoptes</taxon>
    </lineage>
</organism>
<reference evidence="6" key="1">
    <citation type="journal article" date="2020" name="PLoS Negl. Trop. Dis.">
        <title>High-quality nuclear genome for Sarcoptes scabiei-A critical resource for a neglected parasite.</title>
        <authorList>
            <person name="Korhonen P.K."/>
            <person name="Gasser R.B."/>
            <person name="Ma G."/>
            <person name="Wang T."/>
            <person name="Stroehlein A.J."/>
            <person name="Young N.D."/>
            <person name="Ang C.S."/>
            <person name="Fernando D.D."/>
            <person name="Lu H.C."/>
            <person name="Taylor S."/>
            <person name="Reynolds S.L."/>
            <person name="Mofiz E."/>
            <person name="Najaraj S.H."/>
            <person name="Gowda H."/>
            <person name="Madugundu A."/>
            <person name="Renuse S."/>
            <person name="Holt D."/>
            <person name="Pandey A."/>
            <person name="Papenfuss A.T."/>
            <person name="Fischer K."/>
        </authorList>
    </citation>
    <scope>NUCLEOTIDE SEQUENCE [LARGE SCALE GENOMIC DNA]</scope>
</reference>
<dbReference type="EnsemblMetazoa" id="SSS_7863s_mrna">
    <property type="protein sequence ID" value="KAF7492100.1"/>
    <property type="gene ID" value="SSS_7863"/>
</dbReference>
<feature type="compositionally biased region" description="Basic and acidic residues" evidence="1">
    <location>
        <begin position="57"/>
        <end position="66"/>
    </location>
</feature>
<dbReference type="Proteomes" id="UP000070412">
    <property type="component" value="Unassembled WGS sequence"/>
</dbReference>
<keyword evidence="2" id="KW-0472">Membrane</keyword>
<gene>
    <name evidence="4" type="ORF">SSS_7863</name>
</gene>
<proteinExistence type="predicted"/>
<feature type="transmembrane region" description="Helical" evidence="2">
    <location>
        <begin position="261"/>
        <end position="281"/>
    </location>
</feature>
<dbReference type="OrthoDB" id="6516117at2759"/>
<keyword evidence="2" id="KW-1133">Transmembrane helix</keyword>
<evidence type="ECO:0000313" key="4">
    <source>
        <dbReference type="EMBL" id="KAF7492100.1"/>
    </source>
</evidence>
<accession>A0A834R876</accession>
<feature type="transmembrane region" description="Helical" evidence="2">
    <location>
        <begin position="153"/>
        <end position="172"/>
    </location>
</feature>
<evidence type="ECO:0000256" key="3">
    <source>
        <dbReference type="SAM" id="SignalP"/>
    </source>
</evidence>
<evidence type="ECO:0000256" key="2">
    <source>
        <dbReference type="SAM" id="Phobius"/>
    </source>
</evidence>
<evidence type="ECO:0000313" key="5">
    <source>
        <dbReference type="EnsemblMetazoa" id="KAF7492100.1"/>
    </source>
</evidence>
<dbReference type="AlphaFoldDB" id="A0A834R876"/>
<keyword evidence="6" id="KW-1185">Reference proteome</keyword>
<feature type="chain" id="PRO_5038259239" evidence="3">
    <location>
        <begin position="24"/>
        <end position="286"/>
    </location>
</feature>